<sequence length="322" mass="34908">MTNHPDHDTIRAALGLAVRAPSVHNTQPWLWRLGADTVHLYADTARHLPHTDPDQRDLIMSCGAALQHFRVAAQVFGWETLVHRLPNPADPNHLAAVEFRSGVSTPEAVRMARGIARRRTDRRRYTSWEVPAAFVSALVDAGVANGVLVRDIDSGSVRARLLDAFEQAASHHAGDFSYGTELSRWSGRHATPEGVPARSAVVATDPTVRPFANPGLRQAVISDVDADARLLLLSTTSDDRISCLRAGEAAGAVLLTATSLGLATCPLTEPLEVRGARDYIRTEVLGDSGFPQLIIRFGFAATSADPVPRTPRRPIDEIVRPL</sequence>
<proteinExistence type="predicted"/>
<reference evidence="1 2" key="1">
    <citation type="submission" date="2020-08" db="EMBL/GenBank/DDBJ databases">
        <title>Genome Sequencing of Nocardia wallacei strain FMUON74 and assembly.</title>
        <authorList>
            <person name="Toyokawa M."/>
            <person name="Uesaka K."/>
        </authorList>
    </citation>
    <scope>NUCLEOTIDE SEQUENCE [LARGE SCALE GENOMIC DNA]</scope>
    <source>
        <strain evidence="1 2">FMUON74</strain>
    </source>
</reference>
<dbReference type="PANTHER" id="PTHR23026:SF123">
    <property type="entry name" value="NAD(P)H NITROREDUCTASE RV3131-RELATED"/>
    <property type="match status" value="1"/>
</dbReference>
<accession>A0A7G1KLF4</accession>
<dbReference type="KEGG" id="nwl:NWFMUON74_38040"/>
<dbReference type="GeneID" id="80348315"/>
<evidence type="ECO:0000313" key="1">
    <source>
        <dbReference type="EMBL" id="BCK56032.1"/>
    </source>
</evidence>
<dbReference type="RefSeq" id="WP_187683183.1">
    <property type="nucleotide sequence ID" value="NZ_AP023396.1"/>
</dbReference>
<dbReference type="SUPFAM" id="SSF55469">
    <property type="entry name" value="FMN-dependent nitroreductase-like"/>
    <property type="match status" value="2"/>
</dbReference>
<dbReference type="PANTHER" id="PTHR23026">
    <property type="entry name" value="NADPH NITROREDUCTASE"/>
    <property type="match status" value="1"/>
</dbReference>
<dbReference type="EMBL" id="AP023396">
    <property type="protein sequence ID" value="BCK56032.1"/>
    <property type="molecule type" value="Genomic_DNA"/>
</dbReference>
<dbReference type="InterPro" id="IPR000415">
    <property type="entry name" value="Nitroreductase-like"/>
</dbReference>
<gene>
    <name evidence="1" type="ORF">NWFMUON74_38040</name>
</gene>
<name>A0A7G1KLF4_9NOCA</name>
<dbReference type="Proteomes" id="UP000516173">
    <property type="component" value="Chromosome"/>
</dbReference>
<keyword evidence="2" id="KW-1185">Reference proteome</keyword>
<dbReference type="GO" id="GO:0016491">
    <property type="term" value="F:oxidoreductase activity"/>
    <property type="evidence" value="ECO:0007669"/>
    <property type="project" value="InterPro"/>
</dbReference>
<dbReference type="NCBIfam" id="NF047509">
    <property type="entry name" value="Rv3131_FMN_oxido"/>
    <property type="match status" value="1"/>
</dbReference>
<protein>
    <submittedName>
        <fullName evidence="1">NAD(P)H nitroreductase</fullName>
    </submittedName>
</protein>
<dbReference type="InterPro" id="IPR050627">
    <property type="entry name" value="Nitroreductase/BluB"/>
</dbReference>
<dbReference type="Gene3D" id="3.40.109.10">
    <property type="entry name" value="NADH Oxidase"/>
    <property type="match status" value="1"/>
</dbReference>
<organism evidence="1 2">
    <name type="scientific">Nocardia wallacei</name>
    <dbReference type="NCBI Taxonomy" id="480035"/>
    <lineage>
        <taxon>Bacteria</taxon>
        <taxon>Bacillati</taxon>
        <taxon>Actinomycetota</taxon>
        <taxon>Actinomycetes</taxon>
        <taxon>Mycobacteriales</taxon>
        <taxon>Nocardiaceae</taxon>
        <taxon>Nocardia</taxon>
    </lineage>
</organism>
<evidence type="ECO:0000313" key="2">
    <source>
        <dbReference type="Proteomes" id="UP000516173"/>
    </source>
</evidence>
<dbReference type="AlphaFoldDB" id="A0A7G1KLF4"/>